<accession>A0A1B1KJ77</accession>
<name>A0A1B1KJ77_RHOOP</name>
<evidence type="ECO:0000256" key="6">
    <source>
        <dbReference type="ARBA" id="ARBA00047939"/>
    </source>
</evidence>
<dbReference type="InterPro" id="IPR003812">
    <property type="entry name" value="Fido"/>
</dbReference>
<evidence type="ECO:0000313" key="10">
    <source>
        <dbReference type="EMBL" id="ANS32662.1"/>
    </source>
</evidence>
<keyword evidence="4" id="KW-0067">ATP-binding</keyword>
<dbReference type="Proteomes" id="UP000186108">
    <property type="component" value="Plasmid pR1CP2"/>
</dbReference>
<dbReference type="PANTHER" id="PTHR39560:SF1">
    <property type="entry name" value="PROTEIN ADENYLYLTRANSFERASE FIC-RELATED"/>
    <property type="match status" value="1"/>
</dbReference>
<evidence type="ECO:0000259" key="9">
    <source>
        <dbReference type="PROSITE" id="PS51459"/>
    </source>
</evidence>
<keyword evidence="10" id="KW-0614">Plasmid</keyword>
<dbReference type="EC" id="2.7.7.108" evidence="5"/>
<dbReference type="GO" id="GO:0070733">
    <property type="term" value="F:AMPylase activity"/>
    <property type="evidence" value="ECO:0007669"/>
    <property type="project" value="UniProtKB-EC"/>
</dbReference>
<evidence type="ECO:0000256" key="4">
    <source>
        <dbReference type="ARBA" id="ARBA00022840"/>
    </source>
</evidence>
<keyword evidence="1" id="KW-0808">Transferase</keyword>
<dbReference type="Pfam" id="PF02661">
    <property type="entry name" value="Fic"/>
    <property type="match status" value="1"/>
</dbReference>
<evidence type="ECO:0000256" key="8">
    <source>
        <dbReference type="SAM" id="MobiDB-lite"/>
    </source>
</evidence>
<evidence type="ECO:0000256" key="2">
    <source>
        <dbReference type="ARBA" id="ARBA00022695"/>
    </source>
</evidence>
<dbReference type="Gene3D" id="1.10.3290.10">
    <property type="entry name" value="Fido-like domain"/>
    <property type="match status" value="1"/>
</dbReference>
<protein>
    <recommendedName>
        <fullName evidence="5">protein adenylyltransferase</fullName>
        <ecNumber evidence="5">2.7.7.108</ecNumber>
    </recommendedName>
</protein>
<dbReference type="GO" id="GO:0005524">
    <property type="term" value="F:ATP binding"/>
    <property type="evidence" value="ECO:0007669"/>
    <property type="project" value="UniProtKB-KW"/>
</dbReference>
<evidence type="ECO:0000313" key="11">
    <source>
        <dbReference type="Proteomes" id="UP000186108"/>
    </source>
</evidence>
<organism evidence="10 11">
    <name type="scientific">Rhodococcus opacus</name>
    <name type="common">Nocardia opaca</name>
    <dbReference type="NCBI Taxonomy" id="37919"/>
    <lineage>
        <taxon>Bacteria</taxon>
        <taxon>Bacillati</taxon>
        <taxon>Actinomycetota</taxon>
        <taxon>Actinomycetes</taxon>
        <taxon>Mycobacteriales</taxon>
        <taxon>Nocardiaceae</taxon>
        <taxon>Rhodococcus</taxon>
    </lineage>
</organism>
<dbReference type="PROSITE" id="PS51459">
    <property type="entry name" value="FIDO"/>
    <property type="match status" value="1"/>
</dbReference>
<keyword evidence="2" id="KW-0548">Nucleotidyltransferase</keyword>
<proteinExistence type="predicted"/>
<dbReference type="PATRIC" id="fig|37919.13.peg.8515"/>
<feature type="region of interest" description="Disordered" evidence="8">
    <location>
        <begin position="271"/>
        <end position="306"/>
    </location>
</feature>
<comment type="catalytic activity">
    <reaction evidence="7">
        <text>L-tyrosyl-[protein] + ATP = O-(5'-adenylyl)-L-tyrosyl-[protein] + diphosphate</text>
        <dbReference type="Rhea" id="RHEA:54288"/>
        <dbReference type="Rhea" id="RHEA-COMP:10136"/>
        <dbReference type="Rhea" id="RHEA-COMP:13846"/>
        <dbReference type="ChEBI" id="CHEBI:30616"/>
        <dbReference type="ChEBI" id="CHEBI:33019"/>
        <dbReference type="ChEBI" id="CHEBI:46858"/>
        <dbReference type="ChEBI" id="CHEBI:83624"/>
        <dbReference type="EC" id="2.7.7.108"/>
    </reaction>
</comment>
<evidence type="ECO:0000256" key="3">
    <source>
        <dbReference type="ARBA" id="ARBA00022741"/>
    </source>
</evidence>
<geneLocation type="plasmid" evidence="11">
    <name>pr1cp2</name>
</geneLocation>
<evidence type="ECO:0000256" key="5">
    <source>
        <dbReference type="ARBA" id="ARBA00034531"/>
    </source>
</evidence>
<sequence>MTPSGRGTALDNPYYYPDTQVLRNLFGYTDPRLLAEVESAATTWRLAELAVEPVAGDFGFTHLQDIHYYLLQDVYGWAGEIRTVRSFAGNTGIEHDSPESIEAGIAENFANLAATDYLRALDHAEFTTALAEYWGDLTLLHPFVDGNSRTQKVFVDQLAHQAGWAIDWREINVGALQSARTFSFVDQGKILGDILGPVIVEKDSIPVDVVAASGRDALTTVQEHWVAMIEHAENRFDEPYTWSTQLAVAEVEHSPEPTPAPAAAHRELPEYESSWQQPYWTPDTGHRMTSGHTMSHPGSRAEGPRL</sequence>
<dbReference type="RefSeq" id="WP_065493957.1">
    <property type="nucleotide sequence ID" value="NZ_CP009113.1"/>
</dbReference>
<feature type="domain" description="Fido" evidence="9">
    <location>
        <begin position="58"/>
        <end position="201"/>
    </location>
</feature>
<evidence type="ECO:0000256" key="7">
    <source>
        <dbReference type="ARBA" id="ARBA00048696"/>
    </source>
</evidence>
<dbReference type="AlphaFoldDB" id="A0A1B1KJ77"/>
<keyword evidence="3" id="KW-0547">Nucleotide-binding</keyword>
<evidence type="ECO:0000256" key="1">
    <source>
        <dbReference type="ARBA" id="ARBA00022679"/>
    </source>
</evidence>
<dbReference type="SUPFAM" id="SSF140931">
    <property type="entry name" value="Fic-like"/>
    <property type="match status" value="1"/>
</dbReference>
<comment type="catalytic activity">
    <reaction evidence="6">
        <text>L-threonyl-[protein] + ATP = 3-O-(5'-adenylyl)-L-threonyl-[protein] + diphosphate</text>
        <dbReference type="Rhea" id="RHEA:54292"/>
        <dbReference type="Rhea" id="RHEA-COMP:11060"/>
        <dbReference type="Rhea" id="RHEA-COMP:13847"/>
        <dbReference type="ChEBI" id="CHEBI:30013"/>
        <dbReference type="ChEBI" id="CHEBI:30616"/>
        <dbReference type="ChEBI" id="CHEBI:33019"/>
        <dbReference type="ChEBI" id="CHEBI:138113"/>
        <dbReference type="EC" id="2.7.7.108"/>
    </reaction>
</comment>
<dbReference type="PANTHER" id="PTHR39560">
    <property type="entry name" value="PROTEIN ADENYLYLTRANSFERASE FIC-RELATED"/>
    <property type="match status" value="1"/>
</dbReference>
<dbReference type="EMBL" id="CP009113">
    <property type="protein sequence ID" value="ANS32662.1"/>
    <property type="molecule type" value="Genomic_DNA"/>
</dbReference>
<reference evidence="10 11" key="1">
    <citation type="submission" date="2014-07" db="EMBL/GenBank/DDBJ databases">
        <authorList>
            <person name="Zhang J.E."/>
            <person name="Yang H."/>
            <person name="Guo J."/>
            <person name="Deng Z."/>
            <person name="Luo H."/>
            <person name="Luo M."/>
            <person name="Zhao B."/>
        </authorList>
    </citation>
    <scope>NUCLEOTIDE SEQUENCE [LARGE SCALE GENOMIC DNA]</scope>
    <source>
        <strain evidence="10 11">1CP</strain>
        <plasmid evidence="11">Plasmid pr1cp2</plasmid>
    </source>
</reference>
<dbReference type="InterPro" id="IPR036597">
    <property type="entry name" value="Fido-like_dom_sf"/>
</dbReference>
<dbReference type="GO" id="GO:0051302">
    <property type="term" value="P:regulation of cell division"/>
    <property type="evidence" value="ECO:0007669"/>
    <property type="project" value="TreeGrafter"/>
</dbReference>
<gene>
    <name evidence="10" type="ORF">R1CP_40410</name>
</gene>